<gene>
    <name evidence="2" type="ORF">TSOC_014824</name>
</gene>
<evidence type="ECO:0000313" key="3">
    <source>
        <dbReference type="Proteomes" id="UP000236333"/>
    </source>
</evidence>
<accession>A0A2J7ZGP1</accession>
<dbReference type="Gene3D" id="3.40.50.150">
    <property type="entry name" value="Vaccinia Virus protein VP39"/>
    <property type="match status" value="1"/>
</dbReference>
<dbReference type="AlphaFoldDB" id="A0A2J7ZGP1"/>
<dbReference type="GO" id="GO:0008168">
    <property type="term" value="F:methyltransferase activity"/>
    <property type="evidence" value="ECO:0007669"/>
    <property type="project" value="UniProtKB-KW"/>
</dbReference>
<dbReference type="PANTHER" id="PTHR47739">
    <property type="entry name" value="TRNA1(VAL) (ADENINE(37)-N6)-METHYLTRANSFERASE"/>
    <property type="match status" value="1"/>
</dbReference>
<comment type="caution">
    <text evidence="2">The sequence shown here is derived from an EMBL/GenBank/DDBJ whole genome shotgun (WGS) entry which is preliminary data.</text>
</comment>
<organism evidence="2 3">
    <name type="scientific">Tetrabaena socialis</name>
    <dbReference type="NCBI Taxonomy" id="47790"/>
    <lineage>
        <taxon>Eukaryota</taxon>
        <taxon>Viridiplantae</taxon>
        <taxon>Chlorophyta</taxon>
        <taxon>core chlorophytes</taxon>
        <taxon>Chlorophyceae</taxon>
        <taxon>CS clade</taxon>
        <taxon>Chlamydomonadales</taxon>
        <taxon>Tetrabaenaceae</taxon>
        <taxon>Tetrabaena</taxon>
    </lineage>
</organism>
<keyword evidence="2" id="KW-0489">Methyltransferase</keyword>
<dbReference type="GO" id="GO:0032259">
    <property type="term" value="P:methylation"/>
    <property type="evidence" value="ECO:0007669"/>
    <property type="project" value="UniProtKB-KW"/>
</dbReference>
<name>A0A2J7ZGP1_9CHLO</name>
<dbReference type="SUPFAM" id="SSF53335">
    <property type="entry name" value="S-adenosyl-L-methionine-dependent methyltransferases"/>
    <property type="match status" value="1"/>
</dbReference>
<sequence length="245" mass="24165">WEVVVVAIDVCPLAVGQAAENVTLSPWAARLRVRHASLQQLAAAAAAGRTTGGEGGSTVEGPEAAEAAGAGIGAGTAGGERKLGGRAAAPASGSGAGGGSPEASAATAAAEGDAPYALAAEDAVPYDLIITNPPYFVDSSKPKASRDALTGSPATLPAPLEAIIRGGAARASARHADVALPFEDLAAGCAALLAPAGSVCVVLPPAEAERFCTAAAGCGLALVELVRVFTAEGDERERRHLMRLQ</sequence>
<dbReference type="InterPro" id="IPR029063">
    <property type="entry name" value="SAM-dependent_MTases_sf"/>
</dbReference>
<evidence type="ECO:0000313" key="2">
    <source>
        <dbReference type="EMBL" id="PNG99399.1"/>
    </source>
</evidence>
<dbReference type="InterPro" id="IPR050210">
    <property type="entry name" value="tRNA_Adenine-N(6)_MTase"/>
</dbReference>
<feature type="region of interest" description="Disordered" evidence="1">
    <location>
        <begin position="79"/>
        <end position="107"/>
    </location>
</feature>
<feature type="non-terminal residue" evidence="2">
    <location>
        <position position="1"/>
    </location>
</feature>
<dbReference type="Proteomes" id="UP000236333">
    <property type="component" value="Unassembled WGS sequence"/>
</dbReference>
<dbReference type="GO" id="GO:0003676">
    <property type="term" value="F:nucleic acid binding"/>
    <property type="evidence" value="ECO:0007669"/>
    <property type="project" value="InterPro"/>
</dbReference>
<proteinExistence type="predicted"/>
<feature type="non-terminal residue" evidence="2">
    <location>
        <position position="245"/>
    </location>
</feature>
<dbReference type="OrthoDB" id="269872at2759"/>
<reference evidence="2 3" key="1">
    <citation type="journal article" date="2017" name="Mol. Biol. Evol.">
        <title>The 4-celled Tetrabaena socialis nuclear genome reveals the essential components for genetic control of cell number at the origin of multicellularity in the volvocine lineage.</title>
        <authorList>
            <person name="Featherston J."/>
            <person name="Arakaki Y."/>
            <person name="Hanschen E.R."/>
            <person name="Ferris P.J."/>
            <person name="Michod R.E."/>
            <person name="Olson B.J.S.C."/>
            <person name="Nozaki H."/>
            <person name="Durand P.M."/>
        </authorList>
    </citation>
    <scope>NUCLEOTIDE SEQUENCE [LARGE SCALE GENOMIC DNA]</scope>
    <source>
        <strain evidence="2 3">NIES-571</strain>
    </source>
</reference>
<keyword evidence="3" id="KW-1185">Reference proteome</keyword>
<dbReference type="PANTHER" id="PTHR47739:SF1">
    <property type="entry name" value="TRNA1(VAL) (ADENINE(37)-N6)-METHYLTRANSFERASE"/>
    <property type="match status" value="1"/>
</dbReference>
<dbReference type="PROSITE" id="PS00092">
    <property type="entry name" value="N6_MTASE"/>
    <property type="match status" value="1"/>
</dbReference>
<dbReference type="EMBL" id="PGGS01003004">
    <property type="protein sequence ID" value="PNG99399.1"/>
    <property type="molecule type" value="Genomic_DNA"/>
</dbReference>
<evidence type="ECO:0000256" key="1">
    <source>
        <dbReference type="SAM" id="MobiDB-lite"/>
    </source>
</evidence>
<keyword evidence="2" id="KW-0808">Transferase</keyword>
<dbReference type="InterPro" id="IPR002052">
    <property type="entry name" value="DNA_methylase_N6_adenine_CS"/>
</dbReference>
<protein>
    <submittedName>
        <fullName evidence="2">tRNA1(Val) (Adenine(37)-N6)-methyltransferase</fullName>
    </submittedName>
</protein>